<comment type="caution">
    <text evidence="1">The sequence shown here is derived from an EMBL/GenBank/DDBJ whole genome shotgun (WGS) entry which is preliminary data.</text>
</comment>
<accession>A0A9N8J5U2</accession>
<dbReference type="AlphaFoldDB" id="A0A9N8J5U2"/>
<dbReference type="RefSeq" id="WP_180861175.1">
    <property type="nucleotide sequence ID" value="NZ_CAIJDE010000062.1"/>
</dbReference>
<sequence length="121" mass="14391">MDEFLRDYVSSEEYYESPKYSSPIIFETENFSEMWNFVLEKRGRSFTFYFENNKNETCPKAVIQINNDGSTCLVLIASIDYEEQCKSDLIKAYPDEKCIVSHNFYFMPFSREDFEEGLRNS</sequence>
<name>A0A9N8J5U2_9FLAO</name>
<proteinExistence type="predicted"/>
<dbReference type="EMBL" id="CAIJDE010000062">
    <property type="protein sequence ID" value="CAC9976552.1"/>
    <property type="molecule type" value="Genomic_DNA"/>
</dbReference>
<gene>
    <name evidence="1" type="ORF">FLAPXU55_04279</name>
</gene>
<keyword evidence="2" id="KW-1185">Reference proteome</keyword>
<reference evidence="1 2" key="1">
    <citation type="submission" date="2020-06" db="EMBL/GenBank/DDBJ databases">
        <authorList>
            <person name="Criscuolo A."/>
        </authorList>
    </citation>
    <scope>NUCLEOTIDE SEQUENCE [LARGE SCALE GENOMIC DNA]</scope>
    <source>
        <strain evidence="1">PXU-55</strain>
    </source>
</reference>
<evidence type="ECO:0000313" key="1">
    <source>
        <dbReference type="EMBL" id="CAC9976552.1"/>
    </source>
</evidence>
<dbReference type="Proteomes" id="UP000533639">
    <property type="component" value="Unassembled WGS sequence"/>
</dbReference>
<protein>
    <submittedName>
        <fullName evidence="1">Uncharacterized protein</fullName>
    </submittedName>
</protein>
<organism evidence="1 2">
    <name type="scientific">Flavobacterium panici</name>
    <dbReference type="NCBI Taxonomy" id="2654843"/>
    <lineage>
        <taxon>Bacteria</taxon>
        <taxon>Pseudomonadati</taxon>
        <taxon>Bacteroidota</taxon>
        <taxon>Flavobacteriia</taxon>
        <taxon>Flavobacteriales</taxon>
        <taxon>Flavobacteriaceae</taxon>
        <taxon>Flavobacterium</taxon>
    </lineage>
</organism>
<evidence type="ECO:0000313" key="2">
    <source>
        <dbReference type="Proteomes" id="UP000533639"/>
    </source>
</evidence>